<proteinExistence type="inferred from homology"/>
<name>M7SFQ5_EUTLA</name>
<evidence type="ECO:0000256" key="1">
    <source>
        <dbReference type="ARBA" id="ARBA00022450"/>
    </source>
</evidence>
<dbReference type="InterPro" id="IPR011032">
    <property type="entry name" value="GroES-like_sf"/>
</dbReference>
<dbReference type="EMBL" id="KB707287">
    <property type="protein sequence ID" value="EMR63063.1"/>
    <property type="molecule type" value="Genomic_DNA"/>
</dbReference>
<protein>
    <submittedName>
        <fullName evidence="7">Putative polyketide synthase protein</fullName>
    </submittedName>
</protein>
<gene>
    <name evidence="7" type="ORF">UCREL1_9996</name>
</gene>
<organism evidence="7 8">
    <name type="scientific">Eutypa lata (strain UCR-EL1)</name>
    <name type="common">Grapevine dieback disease fungus</name>
    <name type="synonym">Eutypa armeniacae</name>
    <dbReference type="NCBI Taxonomy" id="1287681"/>
    <lineage>
        <taxon>Eukaryota</taxon>
        <taxon>Fungi</taxon>
        <taxon>Dikarya</taxon>
        <taxon>Ascomycota</taxon>
        <taxon>Pezizomycotina</taxon>
        <taxon>Sordariomycetes</taxon>
        <taxon>Xylariomycetidae</taxon>
        <taxon>Xylariales</taxon>
        <taxon>Diatrypaceae</taxon>
        <taxon>Eutypa</taxon>
    </lineage>
</organism>
<evidence type="ECO:0000256" key="4">
    <source>
        <dbReference type="RuleBase" id="RU003694"/>
    </source>
</evidence>
<dbReference type="PANTHER" id="PTHR43775">
    <property type="entry name" value="FATTY ACID SYNTHASE"/>
    <property type="match status" value="1"/>
</dbReference>
<dbReference type="Pfam" id="PF00109">
    <property type="entry name" value="ketoacyl-synt"/>
    <property type="match status" value="1"/>
</dbReference>
<dbReference type="CDD" id="cd05195">
    <property type="entry name" value="enoyl_red"/>
    <property type="match status" value="1"/>
</dbReference>
<dbReference type="InterPro" id="IPR057326">
    <property type="entry name" value="KR_dom"/>
</dbReference>
<keyword evidence="2" id="KW-0597">Phosphoprotein</keyword>
<keyword evidence="3" id="KW-0560">Oxidoreductase</keyword>
<dbReference type="OrthoDB" id="329835at2759"/>
<dbReference type="eggNOG" id="KOG1202">
    <property type="taxonomic scope" value="Eukaryota"/>
</dbReference>
<evidence type="ECO:0000256" key="5">
    <source>
        <dbReference type="SAM" id="MobiDB-lite"/>
    </source>
</evidence>
<dbReference type="GO" id="GO:0044550">
    <property type="term" value="P:secondary metabolite biosynthetic process"/>
    <property type="evidence" value="ECO:0007669"/>
    <property type="project" value="TreeGrafter"/>
</dbReference>
<dbReference type="GO" id="GO:0016491">
    <property type="term" value="F:oxidoreductase activity"/>
    <property type="evidence" value="ECO:0007669"/>
    <property type="project" value="UniProtKB-KW"/>
</dbReference>
<accession>M7SFQ5</accession>
<feature type="region of interest" description="Disordered" evidence="5">
    <location>
        <begin position="1"/>
        <end position="20"/>
    </location>
</feature>
<dbReference type="GO" id="GO:0004312">
    <property type="term" value="F:fatty acid synthase activity"/>
    <property type="evidence" value="ECO:0007669"/>
    <property type="project" value="TreeGrafter"/>
</dbReference>
<dbReference type="InterPro" id="IPR016039">
    <property type="entry name" value="Thiolase-like"/>
</dbReference>
<evidence type="ECO:0000313" key="8">
    <source>
        <dbReference type="Proteomes" id="UP000012174"/>
    </source>
</evidence>
<keyword evidence="8" id="KW-1185">Reference proteome</keyword>
<dbReference type="InterPro" id="IPR020843">
    <property type="entry name" value="ER"/>
</dbReference>
<dbReference type="SUPFAM" id="SSF53901">
    <property type="entry name" value="Thiolase-like"/>
    <property type="match status" value="1"/>
</dbReference>
<dbReference type="STRING" id="1287681.M7SFQ5"/>
<dbReference type="InterPro" id="IPR013968">
    <property type="entry name" value="PKS_KR"/>
</dbReference>
<keyword evidence="1" id="KW-0596">Phosphopantetheine</keyword>
<dbReference type="SMART" id="SM00822">
    <property type="entry name" value="PKS_KR"/>
    <property type="match status" value="1"/>
</dbReference>
<dbReference type="HOGENOM" id="CLU_351964_0_0_1"/>
<dbReference type="Pfam" id="PF02801">
    <property type="entry name" value="Ketoacyl-synt_C"/>
    <property type="match status" value="1"/>
</dbReference>
<dbReference type="SMART" id="SM00825">
    <property type="entry name" value="PKS_KS"/>
    <property type="match status" value="1"/>
</dbReference>
<dbReference type="InterPro" id="IPR020841">
    <property type="entry name" value="PKS_Beta-ketoAc_synthase_dom"/>
</dbReference>
<dbReference type="Pfam" id="PF08659">
    <property type="entry name" value="KR"/>
    <property type="match status" value="1"/>
</dbReference>
<comment type="similarity">
    <text evidence="4">Belongs to the thiolase-like superfamily. Beta-ketoacyl-ACP synthases family.</text>
</comment>
<dbReference type="Gene3D" id="3.90.180.10">
    <property type="entry name" value="Medium-chain alcohol dehydrogenases, catalytic domain"/>
    <property type="match status" value="1"/>
</dbReference>
<dbReference type="InterPro" id="IPR013154">
    <property type="entry name" value="ADH-like_N"/>
</dbReference>
<dbReference type="InterPro" id="IPR014031">
    <property type="entry name" value="Ketoacyl_synth_C"/>
</dbReference>
<dbReference type="InterPro" id="IPR050091">
    <property type="entry name" value="PKS_NRPS_Biosynth_Enz"/>
</dbReference>
<evidence type="ECO:0000256" key="3">
    <source>
        <dbReference type="ARBA" id="ARBA00023002"/>
    </source>
</evidence>
<dbReference type="OMA" id="AYECTEN"/>
<dbReference type="PANTHER" id="PTHR43775:SF37">
    <property type="entry name" value="SI:DKEY-61P9.11"/>
    <property type="match status" value="1"/>
</dbReference>
<dbReference type="GO" id="GO:0006633">
    <property type="term" value="P:fatty acid biosynthetic process"/>
    <property type="evidence" value="ECO:0007669"/>
    <property type="project" value="TreeGrafter"/>
</dbReference>
<evidence type="ECO:0000259" key="6">
    <source>
        <dbReference type="PROSITE" id="PS52004"/>
    </source>
</evidence>
<dbReference type="SMART" id="SM00829">
    <property type="entry name" value="PKS_ER"/>
    <property type="match status" value="1"/>
</dbReference>
<dbReference type="InterPro" id="IPR013149">
    <property type="entry name" value="ADH-like_C"/>
</dbReference>
<dbReference type="Gene3D" id="3.40.47.10">
    <property type="match status" value="2"/>
</dbReference>
<dbReference type="Gene3D" id="3.40.50.720">
    <property type="entry name" value="NAD(P)-binding Rossmann-like Domain"/>
    <property type="match status" value="1"/>
</dbReference>
<dbReference type="Pfam" id="PF08240">
    <property type="entry name" value="ADH_N"/>
    <property type="match status" value="1"/>
</dbReference>
<dbReference type="Pfam" id="PF00107">
    <property type="entry name" value="ADH_zinc_N"/>
    <property type="match status" value="1"/>
</dbReference>
<dbReference type="SUPFAM" id="SSF50129">
    <property type="entry name" value="GroES-like"/>
    <property type="match status" value="1"/>
</dbReference>
<evidence type="ECO:0000313" key="7">
    <source>
        <dbReference type="EMBL" id="EMR63063.1"/>
    </source>
</evidence>
<dbReference type="AlphaFoldDB" id="M7SFQ5"/>
<feature type="domain" description="Ketosynthase family 3 (KS3)" evidence="6">
    <location>
        <begin position="25"/>
        <end position="397"/>
    </location>
</feature>
<dbReference type="Proteomes" id="UP000012174">
    <property type="component" value="Unassembled WGS sequence"/>
</dbReference>
<reference evidence="8" key="1">
    <citation type="journal article" date="2013" name="Genome Announc.">
        <title>Draft genome sequence of the grapevine dieback fungus Eutypa lata UCR-EL1.</title>
        <authorList>
            <person name="Blanco-Ulate B."/>
            <person name="Rolshausen P.E."/>
            <person name="Cantu D."/>
        </authorList>
    </citation>
    <scope>NUCLEOTIDE SEQUENCE [LARGE SCALE GENOMIC DNA]</scope>
    <source>
        <strain evidence="8">UCR-EL1</strain>
    </source>
</reference>
<dbReference type="InterPro" id="IPR014030">
    <property type="entry name" value="Ketoacyl_synth_N"/>
</dbReference>
<dbReference type="CDD" id="cd00833">
    <property type="entry name" value="PKS"/>
    <property type="match status" value="1"/>
</dbReference>
<dbReference type="PROSITE" id="PS52004">
    <property type="entry name" value="KS3_2"/>
    <property type="match status" value="1"/>
</dbReference>
<evidence type="ECO:0000256" key="2">
    <source>
        <dbReference type="ARBA" id="ARBA00022553"/>
    </source>
</evidence>
<feature type="compositionally biased region" description="Polar residues" evidence="5">
    <location>
        <begin position="1"/>
        <end position="15"/>
    </location>
</feature>
<sequence>MDSASRTSPSMTDADSSSDDGLKGPIPVAICGIATRLPGSISLIEQLWDFLVNKGDACARIPAQRYATHGPEGNAALAAEFHGDDSRGTTSTGAPHWKAHGYMLDHIDLSAFDSSFFSMARAELAIVDPQQRLLLELTRECFENAGETRWRGEDVGVYIGSFGEDWNDIQYHDRQDLHLHKLTGAKVETMFNAGVLSKGASSRSFDAGADGYARGEAVNIIYVKRLDDAIRDGNPIRAVIRATASDCDGKTLGLTKPSSEAHEALIRASYNAAGLEDQMGRTGFFECQATGTSSGDPEEAKAVANIFCDKGGLYIGSVKSPLNVVVSVFPQMRCRGRKTAMSVPPLYKRLEIGKRGSLKSLQWIERPLLDDLTGEEVYIDIRAVGMNFKDTVVAMGIINGPTGAGDGFGVECSGVGRAVGPDVTDLSVGDRVMAITQDTYATMTRTAASRSIKIPDDLSFEEVAGMPCVSPTVIHGIVNLARLEKGQTILIHSACGGVGLAAIYICRMIGVNKIYATVGSPDKVQYLTDTFGLPRSHIFSSRDASFLPGIMRETGNRGVDVVLNSLSGELLHASWKCVAEFGSMVEIGKRDFLGQGRLDMESFEGNRAFFGIEMWPIITKQPDRIRKLAEQFMGKLVVRIPEDVSMITAKPARQGFSFRAEVSYLLVGGLGGLGRSIAMWMVENWAKHLIFLSRGGGKKQKEVALVKALEVSTCTVDVVTGSVTEMDDVVRTVNQARAPIAGAIQLSVVLRDHLFMDMPFEAWEAVTAPKIQGTWNLHTVLARQPLDFFVLFSSFAGLI</sequence>
<dbReference type="KEGG" id="ela:UCREL1_9996"/>
<keyword evidence="4" id="KW-0808">Transferase</keyword>
<dbReference type="SUPFAM" id="SSF51735">
    <property type="entry name" value="NAD(P)-binding Rossmann-fold domains"/>
    <property type="match status" value="2"/>
</dbReference>
<dbReference type="InterPro" id="IPR036291">
    <property type="entry name" value="NAD(P)-bd_dom_sf"/>
</dbReference>